<evidence type="ECO:0000313" key="3">
    <source>
        <dbReference type="Proteomes" id="UP001153292"/>
    </source>
</evidence>
<dbReference type="EMBL" id="OU963907">
    <property type="protein sequence ID" value="CAH0399315.1"/>
    <property type="molecule type" value="Genomic_DNA"/>
</dbReference>
<name>A0ABN8AVM9_CHISP</name>
<evidence type="ECO:0000313" key="2">
    <source>
        <dbReference type="EMBL" id="CAH0399315.1"/>
    </source>
</evidence>
<sequence length="294" mass="36120">MFAEQFLVSHIKGRRTSSLIPFNIIFICLSRGHGGMPARFHSRAAIQTRWRPTWERVARDATHSTRSLCRPARYCRLRTPEPGHPHPPPPTSRENDSRHKKKERKRKEKKRKEKKRKEKKRKEKKRKEKKRKEKKRKEKKRKEKKRKEKKRKEKKRKEKKRKEKKRKEKKRKEKKRKEKKRKEKKRKEKKRKEKKRKEKKRKEKKRKEKKRKEKKRKEKKRKEKKDAALRKNRGVPYTSYVIRNGHRKGTLLIKIQIFNLKDNPGPYSPADAQCRSSECDVPAVKMQYSMRNML</sequence>
<dbReference type="Proteomes" id="UP001153292">
    <property type="component" value="Chromosome 14"/>
</dbReference>
<accession>A0ABN8AVM9</accession>
<keyword evidence="3" id="KW-1185">Reference proteome</keyword>
<feature type="region of interest" description="Disordered" evidence="1">
    <location>
        <begin position="76"/>
        <end position="232"/>
    </location>
</feature>
<proteinExistence type="predicted"/>
<protein>
    <submittedName>
        <fullName evidence="2">Uncharacterized protein</fullName>
    </submittedName>
</protein>
<gene>
    <name evidence="2" type="ORF">CHILSU_LOCUS2453</name>
</gene>
<evidence type="ECO:0000256" key="1">
    <source>
        <dbReference type="SAM" id="MobiDB-lite"/>
    </source>
</evidence>
<dbReference type="PRINTS" id="PR01854">
    <property type="entry name" value="BR22PROTEIN"/>
</dbReference>
<organism evidence="2 3">
    <name type="scientific">Chilo suppressalis</name>
    <name type="common">Asiatic rice borer moth</name>
    <dbReference type="NCBI Taxonomy" id="168631"/>
    <lineage>
        <taxon>Eukaryota</taxon>
        <taxon>Metazoa</taxon>
        <taxon>Ecdysozoa</taxon>
        <taxon>Arthropoda</taxon>
        <taxon>Hexapoda</taxon>
        <taxon>Insecta</taxon>
        <taxon>Pterygota</taxon>
        <taxon>Neoptera</taxon>
        <taxon>Endopterygota</taxon>
        <taxon>Lepidoptera</taxon>
        <taxon>Glossata</taxon>
        <taxon>Ditrysia</taxon>
        <taxon>Pyraloidea</taxon>
        <taxon>Crambidae</taxon>
        <taxon>Crambinae</taxon>
        <taxon>Chilo</taxon>
    </lineage>
</organism>
<feature type="compositionally biased region" description="Basic residues" evidence="1">
    <location>
        <begin position="98"/>
        <end position="223"/>
    </location>
</feature>
<dbReference type="InterPro" id="IPR013730">
    <property type="entry name" value="Fyv7/TAP26"/>
</dbReference>
<reference evidence="2" key="1">
    <citation type="submission" date="2021-12" db="EMBL/GenBank/DDBJ databases">
        <authorList>
            <person name="King R."/>
        </authorList>
    </citation>
    <scope>NUCLEOTIDE SEQUENCE</scope>
</reference>